<proteinExistence type="predicted"/>
<gene>
    <name evidence="3" type="ORF">O6P43_027043</name>
</gene>
<evidence type="ECO:0000256" key="1">
    <source>
        <dbReference type="SAM" id="MobiDB-lite"/>
    </source>
</evidence>
<accession>A0AAD7L3K0</accession>
<dbReference type="AlphaFoldDB" id="A0AAD7L3K0"/>
<dbReference type="InterPro" id="IPR053313">
    <property type="entry name" value="RGF"/>
</dbReference>
<evidence type="ECO:0000313" key="4">
    <source>
        <dbReference type="Proteomes" id="UP001163823"/>
    </source>
</evidence>
<feature type="compositionally biased region" description="Basic residues" evidence="1">
    <location>
        <begin position="92"/>
        <end position="101"/>
    </location>
</feature>
<dbReference type="EMBL" id="JARAOO010000011">
    <property type="protein sequence ID" value="KAJ7950919.1"/>
    <property type="molecule type" value="Genomic_DNA"/>
</dbReference>
<evidence type="ECO:0000313" key="3">
    <source>
        <dbReference type="EMBL" id="KAJ7950919.1"/>
    </source>
</evidence>
<evidence type="ECO:0000256" key="2">
    <source>
        <dbReference type="SAM" id="SignalP"/>
    </source>
</evidence>
<keyword evidence="4" id="KW-1185">Reference proteome</keyword>
<comment type="caution">
    <text evidence="3">The sequence shown here is derived from an EMBL/GenBank/DDBJ whole genome shotgun (WGS) entry which is preliminary data.</text>
</comment>
<organism evidence="3 4">
    <name type="scientific">Quillaja saponaria</name>
    <name type="common">Soap bark tree</name>
    <dbReference type="NCBI Taxonomy" id="32244"/>
    <lineage>
        <taxon>Eukaryota</taxon>
        <taxon>Viridiplantae</taxon>
        <taxon>Streptophyta</taxon>
        <taxon>Embryophyta</taxon>
        <taxon>Tracheophyta</taxon>
        <taxon>Spermatophyta</taxon>
        <taxon>Magnoliopsida</taxon>
        <taxon>eudicotyledons</taxon>
        <taxon>Gunneridae</taxon>
        <taxon>Pentapetalae</taxon>
        <taxon>rosids</taxon>
        <taxon>fabids</taxon>
        <taxon>Fabales</taxon>
        <taxon>Quillajaceae</taxon>
        <taxon>Quillaja</taxon>
    </lineage>
</organism>
<dbReference type="KEGG" id="qsa:O6P43_027043"/>
<feature type="chain" id="PRO_5042145379" evidence="2">
    <location>
        <begin position="23"/>
        <end position="152"/>
    </location>
</feature>
<feature type="region of interest" description="Disordered" evidence="1">
    <location>
        <begin position="91"/>
        <end position="152"/>
    </location>
</feature>
<reference evidence="3" key="1">
    <citation type="journal article" date="2023" name="Science">
        <title>Elucidation of the pathway for biosynthesis of saponin adjuvants from the soapbark tree.</title>
        <authorList>
            <person name="Reed J."/>
            <person name="Orme A."/>
            <person name="El-Demerdash A."/>
            <person name="Owen C."/>
            <person name="Martin L.B.B."/>
            <person name="Misra R.C."/>
            <person name="Kikuchi S."/>
            <person name="Rejzek M."/>
            <person name="Martin A.C."/>
            <person name="Harkess A."/>
            <person name="Leebens-Mack J."/>
            <person name="Louveau T."/>
            <person name="Stephenson M.J."/>
            <person name="Osbourn A."/>
        </authorList>
    </citation>
    <scope>NUCLEOTIDE SEQUENCE</scope>
    <source>
        <strain evidence="3">S10</strain>
    </source>
</reference>
<name>A0AAD7L3K0_QUISA</name>
<dbReference type="PANTHER" id="PTHR34961">
    <property type="entry name" value="TRANSMEMBRANE PROTEIN"/>
    <property type="match status" value="1"/>
</dbReference>
<protein>
    <submittedName>
        <fullName evidence="3">Transmembrane protein</fullName>
    </submittedName>
</protein>
<sequence length="152" mass="17336">MSLTTYCLFIFFLSISLHACIARHLTSTFDKKLDKEINFSIKSGEKRDFGSSPKQIEVETNVDHDNVEFNHHRLVANRHGKLMKDKTNTTRLQKRAKKVKGIKSSTSGALRSTHEQSLVSVSWRVPHKKRGEKNPGFNLDYAPPKTHPPSHN</sequence>
<dbReference type="PANTHER" id="PTHR34961:SF1">
    <property type="entry name" value="ROOT MERISTEM GROWTH FACTOR 10"/>
    <property type="match status" value="1"/>
</dbReference>
<feature type="compositionally biased region" description="Polar residues" evidence="1">
    <location>
        <begin position="103"/>
        <end position="120"/>
    </location>
</feature>
<dbReference type="Proteomes" id="UP001163823">
    <property type="component" value="Chromosome 11"/>
</dbReference>
<keyword evidence="3" id="KW-0472">Membrane</keyword>
<keyword evidence="3" id="KW-0812">Transmembrane</keyword>
<keyword evidence="2" id="KW-0732">Signal</keyword>
<feature type="signal peptide" evidence="2">
    <location>
        <begin position="1"/>
        <end position="22"/>
    </location>
</feature>